<feature type="transmembrane region" description="Helical" evidence="1">
    <location>
        <begin position="6"/>
        <end position="28"/>
    </location>
</feature>
<evidence type="ECO:0000256" key="1">
    <source>
        <dbReference type="SAM" id="Phobius"/>
    </source>
</evidence>
<proteinExistence type="predicted"/>
<evidence type="ECO:0008006" key="3">
    <source>
        <dbReference type="Google" id="ProtNLM"/>
    </source>
</evidence>
<keyword evidence="1" id="KW-1133">Transmembrane helix</keyword>
<name>A0A7V3ZWT7_UNCW3</name>
<gene>
    <name evidence="2" type="ORF">ENU66_02220</name>
</gene>
<evidence type="ECO:0000313" key="2">
    <source>
        <dbReference type="EMBL" id="HGL17137.1"/>
    </source>
</evidence>
<accession>A0A7V3ZWT7</accession>
<organism evidence="2">
    <name type="scientific">candidate division WOR-3 bacterium</name>
    <dbReference type="NCBI Taxonomy" id="2052148"/>
    <lineage>
        <taxon>Bacteria</taxon>
        <taxon>Bacteria division WOR-3</taxon>
    </lineage>
</organism>
<sequence length="150" mass="15870">MKKGIALVTVILVVAFLVVIGGLTAYLVQRGMRITGITRRALTTFEAAEGGVELGVNEIWAAELQGRPINQNLTTNIGNRSVTVRPVRLFVVTEKGGSLEFAAAYEGVGRGVGGGGAAIFYNILSIASGGPEDRVELEVIYRRVIGIIAQ</sequence>
<dbReference type="AlphaFoldDB" id="A0A7V3ZWT7"/>
<dbReference type="EMBL" id="DTDJ01000021">
    <property type="protein sequence ID" value="HGL17137.1"/>
    <property type="molecule type" value="Genomic_DNA"/>
</dbReference>
<comment type="caution">
    <text evidence="2">The sequence shown here is derived from an EMBL/GenBank/DDBJ whole genome shotgun (WGS) entry which is preliminary data.</text>
</comment>
<protein>
    <recommendedName>
        <fullName evidence="3">Type 4 fimbrial biogenesis protein PilX N-terminal domain-containing protein</fullName>
    </recommendedName>
</protein>
<keyword evidence="1" id="KW-0472">Membrane</keyword>
<keyword evidence="1" id="KW-0812">Transmembrane</keyword>
<reference evidence="2" key="1">
    <citation type="journal article" date="2020" name="mSystems">
        <title>Genome- and Community-Level Interaction Insights into Carbon Utilization and Element Cycling Functions of Hydrothermarchaeota in Hydrothermal Sediment.</title>
        <authorList>
            <person name="Zhou Z."/>
            <person name="Liu Y."/>
            <person name="Xu W."/>
            <person name="Pan J."/>
            <person name="Luo Z.H."/>
            <person name="Li M."/>
        </authorList>
    </citation>
    <scope>NUCLEOTIDE SEQUENCE [LARGE SCALE GENOMIC DNA]</scope>
    <source>
        <strain evidence="2">SpSt-69</strain>
    </source>
</reference>